<evidence type="ECO:0000259" key="2">
    <source>
        <dbReference type="Pfam" id="PF00496"/>
    </source>
</evidence>
<evidence type="ECO:0000313" key="5">
    <source>
        <dbReference type="Proteomes" id="UP000261905"/>
    </source>
</evidence>
<dbReference type="Gene3D" id="3.40.190.10">
    <property type="entry name" value="Periplasmic binding protein-like II"/>
    <property type="match status" value="1"/>
</dbReference>
<dbReference type="RefSeq" id="WP_116043722.1">
    <property type="nucleotide sequence ID" value="NZ_QUBQ01000001.1"/>
</dbReference>
<dbReference type="InterPro" id="IPR036390">
    <property type="entry name" value="WH_DNA-bd_sf"/>
</dbReference>
<feature type="domain" description="Solute-binding protein family 5" evidence="2">
    <location>
        <begin position="176"/>
        <end position="486"/>
    </location>
</feature>
<evidence type="ECO:0000313" key="4">
    <source>
        <dbReference type="EMBL" id="REK76665.1"/>
    </source>
</evidence>
<keyword evidence="1" id="KW-0238">DNA-binding</keyword>
<dbReference type="OrthoDB" id="5894719at2"/>
<evidence type="ECO:0000259" key="3">
    <source>
        <dbReference type="Pfam" id="PF12793"/>
    </source>
</evidence>
<organism evidence="4 5">
    <name type="scientific">Paenibacillus paeoniae</name>
    <dbReference type="NCBI Taxonomy" id="2292705"/>
    <lineage>
        <taxon>Bacteria</taxon>
        <taxon>Bacillati</taxon>
        <taxon>Bacillota</taxon>
        <taxon>Bacilli</taxon>
        <taxon>Bacillales</taxon>
        <taxon>Paenibacillaceae</taxon>
        <taxon>Paenibacillus</taxon>
    </lineage>
</organism>
<reference evidence="4 5" key="1">
    <citation type="submission" date="2018-08" db="EMBL/GenBank/DDBJ databases">
        <title>Paenibacillus sp. M4BSY-1, whole genome shotgun sequence.</title>
        <authorList>
            <person name="Tuo L."/>
        </authorList>
    </citation>
    <scope>NUCLEOTIDE SEQUENCE [LARGE SCALE GENOMIC DNA]</scope>
    <source>
        <strain evidence="4 5">M4BSY-1</strain>
    </source>
</reference>
<dbReference type="PANTHER" id="PTHR30290:SF72">
    <property type="entry name" value="HTH-TYPE TRANSCRIPTIONAL REGULATOR SGRR"/>
    <property type="match status" value="1"/>
</dbReference>
<feature type="domain" description="Transcriptional regulator SgrR N-terminal HTH" evidence="3">
    <location>
        <begin position="10"/>
        <end position="102"/>
    </location>
</feature>
<dbReference type="GO" id="GO:0015833">
    <property type="term" value="P:peptide transport"/>
    <property type="evidence" value="ECO:0007669"/>
    <property type="project" value="TreeGrafter"/>
</dbReference>
<dbReference type="AlphaFoldDB" id="A0A371PL15"/>
<dbReference type="Proteomes" id="UP000261905">
    <property type="component" value="Unassembled WGS sequence"/>
</dbReference>
<dbReference type="InterPro" id="IPR000914">
    <property type="entry name" value="SBP_5_dom"/>
</dbReference>
<protein>
    <submittedName>
        <fullName evidence="4">SgrR family transcriptional regulator</fullName>
    </submittedName>
</protein>
<proteinExistence type="predicted"/>
<dbReference type="CDD" id="cd08507">
    <property type="entry name" value="PBP2_SgrR_like"/>
    <property type="match status" value="1"/>
</dbReference>
<comment type="caution">
    <text evidence="4">The sequence shown here is derived from an EMBL/GenBank/DDBJ whole genome shotgun (WGS) entry which is preliminary data.</text>
</comment>
<evidence type="ECO:0000256" key="1">
    <source>
        <dbReference type="ARBA" id="ARBA00023125"/>
    </source>
</evidence>
<dbReference type="SUPFAM" id="SSF53850">
    <property type="entry name" value="Periplasmic binding protein-like II"/>
    <property type="match status" value="1"/>
</dbReference>
<sequence length="596" mass="69589">MNSEERYLMMYNKVADPIGFGKPIEVSLEGLAEALYCTQRNVKFIVRKLEEDGFIEWQAGRGRGNRSRITFLYPKEKKLMELAQQYASRGEYKYAFELIDQYGEGTGVRHQFVEWMNSHFGYRTELIDDLEADLLRLPVYRPILTLDPKELYYAFSVHMVRQLFDCLVKYDREAGKIVPSLAHAWEHDEEGKEWTFHLRKGIQFHHGRDLVAEDVIYSLERLRGSAASGWFVRTIVDIQRRGPRTVTLKLDRPNWLLPRYMCSTGMSIVPHELVEQDEQFWEHPVGTGPFRFGEWTADRIIMKANSHYFLGRAHLDGVIIVIMPEDTAAFAKNWDQLLIDHDAKDYQPAQDWKKVEYVTNGCSLLTWNRGKKGPQQSADFRKAIDLLVDRNRMVAELGGDRMYPASGFYPGEESYDSVACPDVELALELLKRSRYGGERLKIGTYGIHEKDARWLQKELASYGIAVEIQLENWKSIRDEQVRQDVDCLLYCVVFAEDEVCMIELFEQTGNFMRDHLDPGLLQWVENKIDKALASRETDKRWKELMDIEYKLRDETHVLFLLHKKLQMFHTPHIKGIGMNSLGWIDFKDIWLEKTTG</sequence>
<dbReference type="Pfam" id="PF00496">
    <property type="entry name" value="SBP_bac_5"/>
    <property type="match status" value="1"/>
</dbReference>
<dbReference type="SUPFAM" id="SSF46785">
    <property type="entry name" value="Winged helix' DNA-binding domain"/>
    <property type="match status" value="1"/>
</dbReference>
<dbReference type="Pfam" id="PF12793">
    <property type="entry name" value="SgrR_N"/>
    <property type="match status" value="1"/>
</dbReference>
<dbReference type="PANTHER" id="PTHR30290">
    <property type="entry name" value="PERIPLASMIC BINDING COMPONENT OF ABC TRANSPORTER"/>
    <property type="match status" value="1"/>
</dbReference>
<dbReference type="Gene3D" id="3.10.105.10">
    <property type="entry name" value="Dipeptide-binding Protein, Domain 3"/>
    <property type="match status" value="1"/>
</dbReference>
<gene>
    <name evidence="4" type="ORF">DX130_06410</name>
</gene>
<dbReference type="EMBL" id="QUBQ01000001">
    <property type="protein sequence ID" value="REK76665.1"/>
    <property type="molecule type" value="Genomic_DNA"/>
</dbReference>
<dbReference type="InterPro" id="IPR025370">
    <property type="entry name" value="SgrR_HTH_N"/>
</dbReference>
<dbReference type="GO" id="GO:1904680">
    <property type="term" value="F:peptide transmembrane transporter activity"/>
    <property type="evidence" value="ECO:0007669"/>
    <property type="project" value="TreeGrafter"/>
</dbReference>
<accession>A0A371PL15</accession>
<keyword evidence="5" id="KW-1185">Reference proteome</keyword>
<dbReference type="GO" id="GO:0003677">
    <property type="term" value="F:DNA binding"/>
    <property type="evidence" value="ECO:0007669"/>
    <property type="project" value="UniProtKB-KW"/>
</dbReference>
<name>A0A371PL15_9BACL</name>
<dbReference type="InterPro" id="IPR039424">
    <property type="entry name" value="SBP_5"/>
</dbReference>